<evidence type="ECO:0000256" key="1">
    <source>
        <dbReference type="SAM" id="Phobius"/>
    </source>
</evidence>
<evidence type="ECO:0000313" key="4">
    <source>
        <dbReference type="Proteomes" id="UP000320055"/>
    </source>
</evidence>
<dbReference type="Proteomes" id="UP000320055">
    <property type="component" value="Unassembled WGS sequence"/>
</dbReference>
<dbReference type="AlphaFoldDB" id="A0A563VUF6"/>
<evidence type="ECO:0000313" key="2">
    <source>
        <dbReference type="EMBL" id="VEP14884.1"/>
    </source>
</evidence>
<dbReference type="RefSeq" id="WP_144873727.1">
    <property type="nucleotide sequence ID" value="NZ_LR214037.1"/>
</dbReference>
<organism evidence="3 4">
    <name type="scientific">Hyella patelloides LEGE 07179</name>
    <dbReference type="NCBI Taxonomy" id="945734"/>
    <lineage>
        <taxon>Bacteria</taxon>
        <taxon>Bacillati</taxon>
        <taxon>Cyanobacteriota</taxon>
        <taxon>Cyanophyceae</taxon>
        <taxon>Pleurocapsales</taxon>
        <taxon>Hyellaceae</taxon>
        <taxon>Hyella</taxon>
    </lineage>
</organism>
<feature type="transmembrane region" description="Helical" evidence="1">
    <location>
        <begin position="72"/>
        <end position="93"/>
    </location>
</feature>
<sequence>MSIDISEPFSSYDLIATLTAAIMTWVDAQRDIWIPPNWAVRCQIYGLVGILSLVNGFITYIIYPIFAQTTGIPLGLEALLIGAGYFLLLRIIAVKLKFGENETPELSFSSLIYEPLQALLFRRIDEIIDPYLEAEIEKLSAKLTLEELTFRVYNRINRVNSKLLAPEKKEEVKQWLSDTLANNTQEQIKKNILAQVLVTKRFQV</sequence>
<dbReference type="EMBL" id="CAACVJ010000218">
    <property type="protein sequence ID" value="VEP14884.1"/>
    <property type="molecule type" value="Genomic_DNA"/>
</dbReference>
<keyword evidence="1" id="KW-0472">Membrane</keyword>
<feature type="transmembrane region" description="Helical" evidence="1">
    <location>
        <begin position="44"/>
        <end position="66"/>
    </location>
</feature>
<reference evidence="3 4" key="1">
    <citation type="submission" date="2019-01" db="EMBL/GenBank/DDBJ databases">
        <authorList>
            <person name="Brito A."/>
        </authorList>
    </citation>
    <scope>NUCLEOTIDE SEQUENCE [LARGE SCALE GENOMIC DNA]</scope>
    <source>
        <strain evidence="3">1</strain>
    </source>
</reference>
<dbReference type="EMBL" id="CAACVJ010000219">
    <property type="protein sequence ID" value="VEP14901.1"/>
    <property type="molecule type" value="Genomic_DNA"/>
</dbReference>
<keyword evidence="1" id="KW-1133">Transmembrane helix</keyword>
<proteinExistence type="predicted"/>
<name>A0A563VUF6_9CYAN</name>
<gene>
    <name evidence="2" type="ORF">H1P_2950003</name>
    <name evidence="3" type="ORF">H1P_2960009</name>
</gene>
<keyword evidence="4" id="KW-1185">Reference proteome</keyword>
<accession>A0A563VUF6</accession>
<evidence type="ECO:0000313" key="3">
    <source>
        <dbReference type="EMBL" id="VEP14901.1"/>
    </source>
</evidence>
<keyword evidence="1" id="KW-0812">Transmembrane</keyword>
<protein>
    <submittedName>
        <fullName evidence="3">Uncharacterized protein</fullName>
    </submittedName>
</protein>